<sequence>MLTIVRTEGASALYRGATPTVLGALPYEGIKFGTYDVLKRHTRSGEAAGVASQGPLWRASCGAFAAMLAHALTYPNDTIRRRLQMQGVNGEPVRYRGWMDCFRQIVKYEGWQSLYRGLGVTMVRSIPNTGIQFAVYEACKDFIFAFEAWRDA</sequence>
<reference evidence="9" key="1">
    <citation type="journal article" date="2015" name="PLoS Genet.">
        <title>Genome Sequence and Transcriptome Analyses of Chrysochromulina tobin: Metabolic Tools for Enhanced Algal Fitness in the Prominent Order Prymnesiales (Haptophyceae).</title>
        <authorList>
            <person name="Hovde B.T."/>
            <person name="Deodato C.R."/>
            <person name="Hunsperger H.M."/>
            <person name="Ryken S.A."/>
            <person name="Yost W."/>
            <person name="Jha R.K."/>
            <person name="Patterson J."/>
            <person name="Monnat R.J. Jr."/>
            <person name="Barlow S.B."/>
            <person name="Starkenburg S.R."/>
            <person name="Cattolico R.A."/>
        </authorList>
    </citation>
    <scope>NUCLEOTIDE SEQUENCE</scope>
    <source>
        <strain evidence="9">CCMP291</strain>
    </source>
</reference>
<accession>A0A0M0JEC5</accession>
<keyword evidence="5 6" id="KW-0472">Membrane</keyword>
<dbReference type="AlphaFoldDB" id="A0A0M0JEC5"/>
<dbReference type="GO" id="GO:0055085">
    <property type="term" value="P:transmembrane transport"/>
    <property type="evidence" value="ECO:0007669"/>
    <property type="project" value="InterPro"/>
</dbReference>
<name>A0A0M0JEC5_9EUKA</name>
<dbReference type="Gene3D" id="1.50.40.10">
    <property type="entry name" value="Mitochondrial carrier domain"/>
    <property type="match status" value="1"/>
</dbReference>
<comment type="similarity">
    <text evidence="7">Belongs to the mitochondrial carrier (TC 2.A.29) family.</text>
</comment>
<evidence type="ECO:0000256" key="7">
    <source>
        <dbReference type="RuleBase" id="RU000488"/>
    </source>
</evidence>
<feature type="repeat" description="Solcar" evidence="6">
    <location>
        <begin position="53"/>
        <end position="142"/>
    </location>
</feature>
<evidence type="ECO:0000256" key="5">
    <source>
        <dbReference type="ARBA" id="ARBA00023136"/>
    </source>
</evidence>
<proteinExistence type="inferred from homology"/>
<keyword evidence="9" id="KW-1185">Reference proteome</keyword>
<evidence type="ECO:0000256" key="3">
    <source>
        <dbReference type="ARBA" id="ARBA00022692"/>
    </source>
</evidence>
<evidence type="ECO:0000313" key="9">
    <source>
        <dbReference type="Proteomes" id="UP000037460"/>
    </source>
</evidence>
<evidence type="ECO:0000256" key="6">
    <source>
        <dbReference type="PROSITE-ProRule" id="PRU00282"/>
    </source>
</evidence>
<dbReference type="GO" id="GO:0016020">
    <property type="term" value="C:membrane"/>
    <property type="evidence" value="ECO:0007669"/>
    <property type="project" value="UniProtKB-SubCell"/>
</dbReference>
<dbReference type="SUPFAM" id="SSF103506">
    <property type="entry name" value="Mitochondrial carrier"/>
    <property type="match status" value="1"/>
</dbReference>
<keyword evidence="4" id="KW-0677">Repeat</keyword>
<evidence type="ECO:0000256" key="4">
    <source>
        <dbReference type="ARBA" id="ARBA00022737"/>
    </source>
</evidence>
<dbReference type="InterPro" id="IPR002067">
    <property type="entry name" value="MCP"/>
</dbReference>
<dbReference type="EMBL" id="JWZX01003051">
    <property type="protein sequence ID" value="KOO24805.1"/>
    <property type="molecule type" value="Genomic_DNA"/>
</dbReference>
<comment type="subcellular location">
    <subcellularLocation>
        <location evidence="1">Membrane</location>
        <topology evidence="1">Multi-pass membrane protein</topology>
    </subcellularLocation>
</comment>
<dbReference type="PANTHER" id="PTHR24089">
    <property type="entry name" value="SOLUTE CARRIER FAMILY 25"/>
    <property type="match status" value="1"/>
</dbReference>
<dbReference type="InterPro" id="IPR018108">
    <property type="entry name" value="MCP_transmembrane"/>
</dbReference>
<comment type="caution">
    <text evidence="8">The sequence shown here is derived from an EMBL/GenBank/DDBJ whole genome shotgun (WGS) entry which is preliminary data.</text>
</comment>
<gene>
    <name evidence="8" type="ORF">Ctob_006552</name>
</gene>
<dbReference type="PRINTS" id="PR00926">
    <property type="entry name" value="MITOCARRIER"/>
</dbReference>
<protein>
    <submittedName>
        <fullName evidence="8">Mitochondrial substrate carrier family protein b-like protein</fullName>
    </submittedName>
</protein>
<dbReference type="Proteomes" id="UP000037460">
    <property type="component" value="Unassembled WGS sequence"/>
</dbReference>
<evidence type="ECO:0000313" key="8">
    <source>
        <dbReference type="EMBL" id="KOO24805.1"/>
    </source>
</evidence>
<dbReference type="OrthoDB" id="270584at2759"/>
<feature type="repeat" description="Solcar" evidence="6">
    <location>
        <begin position="1"/>
        <end position="41"/>
    </location>
</feature>
<evidence type="ECO:0000256" key="2">
    <source>
        <dbReference type="ARBA" id="ARBA00022448"/>
    </source>
</evidence>
<dbReference type="PROSITE" id="PS50920">
    <property type="entry name" value="SOLCAR"/>
    <property type="match status" value="2"/>
</dbReference>
<evidence type="ECO:0000256" key="1">
    <source>
        <dbReference type="ARBA" id="ARBA00004141"/>
    </source>
</evidence>
<keyword evidence="2 7" id="KW-0813">Transport</keyword>
<keyword evidence="3 6" id="KW-0812">Transmembrane</keyword>
<organism evidence="8 9">
    <name type="scientific">Chrysochromulina tobinii</name>
    <dbReference type="NCBI Taxonomy" id="1460289"/>
    <lineage>
        <taxon>Eukaryota</taxon>
        <taxon>Haptista</taxon>
        <taxon>Haptophyta</taxon>
        <taxon>Prymnesiophyceae</taxon>
        <taxon>Prymnesiales</taxon>
        <taxon>Chrysochromulinaceae</taxon>
        <taxon>Chrysochromulina</taxon>
    </lineage>
</organism>
<dbReference type="InterPro" id="IPR023395">
    <property type="entry name" value="MCP_dom_sf"/>
</dbReference>
<dbReference type="Pfam" id="PF00153">
    <property type="entry name" value="Mito_carr"/>
    <property type="match status" value="2"/>
</dbReference>